<reference evidence="7" key="2">
    <citation type="submission" date="2019-02" db="EMBL/GenBank/DDBJ databases">
        <authorList>
            <person name="Chen S.-C."/>
            <person name="Chien H.-H."/>
            <person name="Lai M.-C."/>
        </authorList>
    </citation>
    <scope>NUCLEOTIDE SEQUENCE</scope>
    <source>
        <strain evidence="7">N2F9704</strain>
    </source>
</reference>
<proteinExistence type="inferred from homology"/>
<keyword evidence="8" id="KW-1185">Reference proteome</keyword>
<dbReference type="AlphaFoldDB" id="A0A8A3S3M3"/>
<dbReference type="HAMAP" id="MF_00378">
    <property type="entry name" value="Exonuc_7_L"/>
    <property type="match status" value="1"/>
</dbReference>
<feature type="domain" description="Exonuclease VII large subunit C-terminal" evidence="5">
    <location>
        <begin position="135"/>
        <end position="353"/>
    </location>
</feature>
<dbReference type="GO" id="GO:0008855">
    <property type="term" value="F:exodeoxyribonuclease VII activity"/>
    <property type="evidence" value="ECO:0007669"/>
    <property type="project" value="UniProtKB-EC"/>
</dbReference>
<keyword evidence="1" id="KW-0963">Cytoplasm</keyword>
<dbReference type="CDD" id="cd04489">
    <property type="entry name" value="ExoVII_LU_OBF"/>
    <property type="match status" value="1"/>
</dbReference>
<dbReference type="InterPro" id="IPR020579">
    <property type="entry name" value="Exonuc_VII_lsu_C"/>
</dbReference>
<dbReference type="EMBL" id="CP036172">
    <property type="protein sequence ID" value="QSZ66748.1"/>
    <property type="molecule type" value="Genomic_DNA"/>
</dbReference>
<evidence type="ECO:0000256" key="3">
    <source>
        <dbReference type="ARBA" id="ARBA00022801"/>
    </source>
</evidence>
<dbReference type="KEGG" id="maqe:RJ40_04190"/>
<evidence type="ECO:0000256" key="1">
    <source>
        <dbReference type="ARBA" id="ARBA00022490"/>
    </source>
</evidence>
<dbReference type="EC" id="3.1.11.6" evidence="7"/>
<evidence type="ECO:0000256" key="4">
    <source>
        <dbReference type="ARBA" id="ARBA00022839"/>
    </source>
</evidence>
<keyword evidence="3 7" id="KW-0378">Hydrolase</keyword>
<keyword evidence="4" id="KW-0269">Exonuclease</keyword>
<dbReference type="Pfam" id="PF02601">
    <property type="entry name" value="Exonuc_VII_L"/>
    <property type="match status" value="1"/>
</dbReference>
<dbReference type="GO" id="GO:0006308">
    <property type="term" value="P:DNA catabolic process"/>
    <property type="evidence" value="ECO:0007669"/>
    <property type="project" value="InterPro"/>
</dbReference>
<gene>
    <name evidence="7" type="primary">xseA</name>
    <name evidence="7" type="ORF">RJ40_04190</name>
</gene>
<dbReference type="InterPro" id="IPR025824">
    <property type="entry name" value="OB-fold_nuc-bd_dom"/>
</dbReference>
<dbReference type="Proteomes" id="UP001042704">
    <property type="component" value="Chromosome"/>
</dbReference>
<reference evidence="7" key="1">
    <citation type="journal article" date="2001" name="Int. J. Syst. Evol. Microbiol.">
        <title>Methanofollis aquaemaris sp. nov., a methanogen isolated from an aquaculture fish pond.</title>
        <authorList>
            <person name="Lai M.C."/>
            <person name="Chen S.C."/>
        </authorList>
    </citation>
    <scope>NUCLEOTIDE SEQUENCE</scope>
    <source>
        <strain evidence="7">N2F9704</strain>
    </source>
</reference>
<accession>A0A8A3S3M3</accession>
<keyword evidence="2" id="KW-0540">Nuclease</keyword>
<evidence type="ECO:0000256" key="2">
    <source>
        <dbReference type="ARBA" id="ARBA00022722"/>
    </source>
</evidence>
<dbReference type="Pfam" id="PF13742">
    <property type="entry name" value="tRNA_anti_2"/>
    <property type="match status" value="1"/>
</dbReference>
<sequence length="415" mass="45109">MGPGEGPDGPAVLGVAEVTGIIRNALDLPELAGLWVRGEVTNYTHARSGHRYFSLGETPGGERALINAVMFRGSARALSFEPAEGMDVLAYGRVDVYGPQGKYQFYVEDMRLAGEGEKHLLVERWKRDLAAEGCFEVSRKKGIPAFPRRVAVVTSPTGAVLHDITNVLSRRYPLEVLLSPTAVQGETADIEIAGAIRRADGLADVLIVGRGGGSFEDLFPFNRPEVVRAIAACETPVISAVGHEVDVTLADLAADLRAPTPSAAAELAVPDRKRLLEDLGVDRRRMREGMVAALDRRRAGLEDMRLRLRRGRPLRRVAEVRQQTADLEERLFRAAAAKVKNERLVLQGLKAGLEGKNPYAPLRRGYALALRDGEVVRSAGDLGPGDRLDLLLADGRAGVVVECVHDEKDVRRPDT</sequence>
<dbReference type="RefSeq" id="WP_265582114.1">
    <property type="nucleotide sequence ID" value="NZ_CP036172.1"/>
</dbReference>
<protein>
    <submittedName>
        <fullName evidence="7">Exodeoxyribonuclease VII large subunit</fullName>
        <ecNumber evidence="7">3.1.11.6</ecNumber>
    </submittedName>
</protein>
<dbReference type="GO" id="GO:0009318">
    <property type="term" value="C:exodeoxyribonuclease VII complex"/>
    <property type="evidence" value="ECO:0007669"/>
    <property type="project" value="InterPro"/>
</dbReference>
<dbReference type="GeneID" id="76423534"/>
<dbReference type="NCBIfam" id="TIGR00237">
    <property type="entry name" value="xseA"/>
    <property type="match status" value="1"/>
</dbReference>
<organism evidence="7 8">
    <name type="scientific">Methanofollis aquaemaris</name>
    <dbReference type="NCBI Taxonomy" id="126734"/>
    <lineage>
        <taxon>Archaea</taxon>
        <taxon>Methanobacteriati</taxon>
        <taxon>Methanobacteriota</taxon>
        <taxon>Stenosarchaea group</taxon>
        <taxon>Methanomicrobia</taxon>
        <taxon>Methanomicrobiales</taxon>
        <taxon>Methanomicrobiaceae</taxon>
        <taxon>Methanofollis</taxon>
    </lineage>
</organism>
<dbReference type="GO" id="GO:0003676">
    <property type="term" value="F:nucleic acid binding"/>
    <property type="evidence" value="ECO:0007669"/>
    <property type="project" value="InterPro"/>
</dbReference>
<dbReference type="PANTHER" id="PTHR30008">
    <property type="entry name" value="EXODEOXYRIBONUCLEASE 7 LARGE SUBUNIT"/>
    <property type="match status" value="1"/>
</dbReference>
<evidence type="ECO:0000259" key="5">
    <source>
        <dbReference type="Pfam" id="PF02601"/>
    </source>
</evidence>
<name>A0A8A3S3M3_9EURY</name>
<evidence type="ECO:0000313" key="8">
    <source>
        <dbReference type="Proteomes" id="UP001042704"/>
    </source>
</evidence>
<feature type="domain" description="OB-fold nucleic acid binding" evidence="6">
    <location>
        <begin position="15"/>
        <end position="111"/>
    </location>
</feature>
<evidence type="ECO:0000313" key="7">
    <source>
        <dbReference type="EMBL" id="QSZ66748.1"/>
    </source>
</evidence>
<dbReference type="PANTHER" id="PTHR30008:SF0">
    <property type="entry name" value="EXODEOXYRIBONUCLEASE 7 LARGE SUBUNIT"/>
    <property type="match status" value="1"/>
</dbReference>
<dbReference type="InterPro" id="IPR003753">
    <property type="entry name" value="Exonuc_VII_L"/>
</dbReference>
<evidence type="ECO:0000259" key="6">
    <source>
        <dbReference type="Pfam" id="PF13742"/>
    </source>
</evidence>